<evidence type="ECO:0000259" key="3">
    <source>
        <dbReference type="PROSITE" id="PS51352"/>
    </source>
</evidence>
<evidence type="ECO:0000313" key="5">
    <source>
        <dbReference type="Proteomes" id="UP000663935"/>
    </source>
</evidence>
<dbReference type="InterPro" id="IPR013766">
    <property type="entry name" value="Thioredoxin_domain"/>
</dbReference>
<reference evidence="4 5" key="1">
    <citation type="submission" date="2021-03" db="EMBL/GenBank/DDBJ databases">
        <title>Complete genome of Polaribacter_sp.G4M1.</title>
        <authorList>
            <person name="Jeong S.W."/>
            <person name="Bae J.W."/>
        </authorList>
    </citation>
    <scope>NUCLEOTIDE SEQUENCE [LARGE SCALE GENOMIC DNA]</scope>
    <source>
        <strain evidence="4 5">G4M1</strain>
    </source>
</reference>
<accession>A0ABX7STM9</accession>
<evidence type="ECO:0000256" key="1">
    <source>
        <dbReference type="ARBA" id="ARBA00022729"/>
    </source>
</evidence>
<dbReference type="Gene3D" id="3.40.30.10">
    <property type="entry name" value="Glutaredoxin"/>
    <property type="match status" value="1"/>
</dbReference>
<gene>
    <name evidence="4" type="ORF">JL193_15830</name>
</gene>
<dbReference type="InterPro" id="IPR051099">
    <property type="entry name" value="AGR/TXD"/>
</dbReference>
<dbReference type="Proteomes" id="UP000663935">
    <property type="component" value="Chromosome"/>
</dbReference>
<dbReference type="InterPro" id="IPR036249">
    <property type="entry name" value="Thioredoxin-like_sf"/>
</dbReference>
<dbReference type="EMBL" id="CP071795">
    <property type="protein sequence ID" value="QTD37526.1"/>
    <property type="molecule type" value="Genomic_DNA"/>
</dbReference>
<dbReference type="RefSeq" id="WP_207971694.1">
    <property type="nucleotide sequence ID" value="NZ_CP071795.1"/>
</dbReference>
<evidence type="ECO:0000256" key="2">
    <source>
        <dbReference type="SAM" id="SignalP"/>
    </source>
</evidence>
<feature type="signal peptide" evidence="2">
    <location>
        <begin position="1"/>
        <end position="18"/>
    </location>
</feature>
<keyword evidence="1 2" id="KW-0732">Signal</keyword>
<sequence length="164" mass="19076">MRYLFLLFVSLVVTNSFAQIDIDLDPIEVDSLNVEEVPFLNWENSFKSALKKSKKEKKPVLIYFTGSDWCGPCKVLDKKLFHTEKFKGLADKDLILYEADLPRNTDLLAPDKLQVNSDLKRKYKVKSFPTLVMVNHKGRIIGYKKGLILTEYYYPFLQAVIENY</sequence>
<dbReference type="PANTHER" id="PTHR15337:SF11">
    <property type="entry name" value="THIOREDOXIN DOMAIN-CONTAINING PROTEIN"/>
    <property type="match status" value="1"/>
</dbReference>
<evidence type="ECO:0000313" key="4">
    <source>
        <dbReference type="EMBL" id="QTD37526.1"/>
    </source>
</evidence>
<feature type="chain" id="PRO_5046523503" evidence="2">
    <location>
        <begin position="19"/>
        <end position="164"/>
    </location>
</feature>
<keyword evidence="5" id="KW-1185">Reference proteome</keyword>
<dbReference type="SUPFAM" id="SSF52833">
    <property type="entry name" value="Thioredoxin-like"/>
    <property type="match status" value="1"/>
</dbReference>
<feature type="domain" description="Thioredoxin" evidence="3">
    <location>
        <begin position="18"/>
        <end position="162"/>
    </location>
</feature>
<proteinExistence type="predicted"/>
<dbReference type="Pfam" id="PF13899">
    <property type="entry name" value="Thioredoxin_7"/>
    <property type="match status" value="1"/>
</dbReference>
<organism evidence="4 5">
    <name type="scientific">Polaribacter batillariae</name>
    <dbReference type="NCBI Taxonomy" id="2808900"/>
    <lineage>
        <taxon>Bacteria</taxon>
        <taxon>Pseudomonadati</taxon>
        <taxon>Bacteroidota</taxon>
        <taxon>Flavobacteriia</taxon>
        <taxon>Flavobacteriales</taxon>
        <taxon>Flavobacteriaceae</taxon>
    </lineage>
</organism>
<protein>
    <submittedName>
        <fullName evidence="4">Thioredoxin family protein</fullName>
    </submittedName>
</protein>
<name>A0ABX7STM9_9FLAO</name>
<dbReference type="PROSITE" id="PS51352">
    <property type="entry name" value="THIOREDOXIN_2"/>
    <property type="match status" value="1"/>
</dbReference>
<dbReference type="PANTHER" id="PTHR15337">
    <property type="entry name" value="ANTERIOR GRADIENT PROTEIN-RELATED"/>
    <property type="match status" value="1"/>
</dbReference>